<feature type="compositionally biased region" description="Basic and acidic residues" evidence="1">
    <location>
        <begin position="83"/>
        <end position="93"/>
    </location>
</feature>
<evidence type="ECO:0000256" key="2">
    <source>
        <dbReference type="SAM" id="Phobius"/>
    </source>
</evidence>
<dbReference type="HOGENOM" id="CLU_1289974_0_0_1"/>
<dbReference type="OMA" id="PNEDSHY"/>
<organism evidence="4">
    <name type="scientific">Caenorhabditis brenneri</name>
    <name type="common">Nematode worm</name>
    <dbReference type="NCBI Taxonomy" id="135651"/>
    <lineage>
        <taxon>Eukaryota</taxon>
        <taxon>Metazoa</taxon>
        <taxon>Ecdysozoa</taxon>
        <taxon>Nematoda</taxon>
        <taxon>Chromadorea</taxon>
        <taxon>Rhabditida</taxon>
        <taxon>Rhabditina</taxon>
        <taxon>Rhabditomorpha</taxon>
        <taxon>Rhabditoidea</taxon>
        <taxon>Rhabditidae</taxon>
        <taxon>Peloderinae</taxon>
        <taxon>Caenorhabditis</taxon>
    </lineage>
</organism>
<gene>
    <name evidence="3" type="ORF">CAEBREN_26121</name>
</gene>
<evidence type="ECO:0000256" key="1">
    <source>
        <dbReference type="SAM" id="MobiDB-lite"/>
    </source>
</evidence>
<keyword evidence="2" id="KW-1133">Transmembrane helix</keyword>
<dbReference type="Proteomes" id="UP000008068">
    <property type="component" value="Unassembled WGS sequence"/>
</dbReference>
<evidence type="ECO:0000313" key="3">
    <source>
        <dbReference type="EMBL" id="EGT46471.1"/>
    </source>
</evidence>
<feature type="transmembrane region" description="Helical" evidence="2">
    <location>
        <begin position="20"/>
        <end position="41"/>
    </location>
</feature>
<feature type="region of interest" description="Disordered" evidence="1">
    <location>
        <begin position="60"/>
        <end position="214"/>
    </location>
</feature>
<name>G0P6K6_CAEBE</name>
<sequence>MYPHLNESRTFLEFLKWTSVVVVVELTIFFASLLFYHFYIFRKKLSREIERITQKSELLEAEPTQKSENEKPKKKKKVTKKTKTAERKKETKKKETKKKTIRKTNSSNLRLSLENTQMDDYDPEPTTATLPGIPPFNPLLSPPTQESYYDNDYNVQNADNSPLLQKVPSDPDQIRTASLNEKSAYSPRCNRTQEKTLEQMDDADMRTARDDLWY</sequence>
<feature type="compositionally biased region" description="Polar residues" evidence="1">
    <location>
        <begin position="105"/>
        <end position="116"/>
    </location>
</feature>
<feature type="compositionally biased region" description="Basic and acidic residues" evidence="1">
    <location>
        <begin position="60"/>
        <end position="71"/>
    </location>
</feature>
<feature type="compositionally biased region" description="Basic and acidic residues" evidence="1">
    <location>
        <begin position="191"/>
        <end position="214"/>
    </location>
</feature>
<dbReference type="AlphaFoldDB" id="G0P6K6"/>
<dbReference type="eggNOG" id="ENOG502TJ9T">
    <property type="taxonomic scope" value="Eukaryota"/>
</dbReference>
<dbReference type="InParanoid" id="G0P6K6"/>
<evidence type="ECO:0000313" key="4">
    <source>
        <dbReference type="Proteomes" id="UP000008068"/>
    </source>
</evidence>
<dbReference type="EMBL" id="GL380099">
    <property type="protein sequence ID" value="EGT46471.1"/>
    <property type="molecule type" value="Genomic_DNA"/>
</dbReference>
<feature type="compositionally biased region" description="Basic residues" evidence="1">
    <location>
        <begin position="72"/>
        <end position="82"/>
    </location>
</feature>
<feature type="compositionally biased region" description="Pro residues" evidence="1">
    <location>
        <begin position="132"/>
        <end position="141"/>
    </location>
</feature>
<keyword evidence="2" id="KW-0812">Transmembrane</keyword>
<reference evidence="4" key="1">
    <citation type="submission" date="2011-07" db="EMBL/GenBank/DDBJ databases">
        <authorList>
            <consortium name="Caenorhabditis brenneri Sequencing and Analysis Consortium"/>
            <person name="Wilson R.K."/>
        </authorList>
    </citation>
    <scope>NUCLEOTIDE SEQUENCE [LARGE SCALE GENOMIC DNA]</scope>
    <source>
        <strain evidence="4">PB2801</strain>
    </source>
</reference>
<proteinExistence type="predicted"/>
<dbReference type="OrthoDB" id="5825282at2759"/>
<keyword evidence="2" id="KW-0472">Membrane</keyword>
<keyword evidence="4" id="KW-1185">Reference proteome</keyword>
<feature type="compositionally biased region" description="Polar residues" evidence="1">
    <location>
        <begin position="142"/>
        <end position="163"/>
    </location>
</feature>
<accession>G0P6K6</accession>
<protein>
    <submittedName>
        <fullName evidence="3">Uncharacterized protein</fullName>
    </submittedName>
</protein>